<dbReference type="KEGG" id="psyt:DSAG12_02132"/>
<dbReference type="RefSeq" id="WP_147663178.1">
    <property type="nucleotide sequence ID" value="NZ_CP042905.2"/>
</dbReference>
<accession>A0A5B9DB07</accession>
<dbReference type="InterPro" id="IPR012334">
    <property type="entry name" value="Pectin_lyas_fold"/>
</dbReference>
<evidence type="ECO:0000313" key="3">
    <source>
        <dbReference type="EMBL" id="QEE16302.1"/>
    </source>
</evidence>
<dbReference type="EMBL" id="CP042905">
    <property type="protein sequence ID" value="QEE16302.1"/>
    <property type="molecule type" value="Genomic_DNA"/>
</dbReference>
<dbReference type="InterPro" id="IPR006626">
    <property type="entry name" value="PbH1"/>
</dbReference>
<keyword evidence="1" id="KW-1133">Transmembrane helix</keyword>
<evidence type="ECO:0000256" key="1">
    <source>
        <dbReference type="SAM" id="Phobius"/>
    </source>
</evidence>
<dbReference type="GeneID" id="41330121"/>
<feature type="domain" description="Periplasmic copper-binding protein NosD beta helix" evidence="2">
    <location>
        <begin position="90"/>
        <end position="243"/>
    </location>
</feature>
<evidence type="ECO:0000259" key="2">
    <source>
        <dbReference type="Pfam" id="PF05048"/>
    </source>
</evidence>
<dbReference type="InterPro" id="IPR022441">
    <property type="entry name" value="Para_beta_helix_rpt-2"/>
</dbReference>
<organism evidence="3 4">
    <name type="scientific">Promethearchaeum syntrophicum</name>
    <dbReference type="NCBI Taxonomy" id="2594042"/>
    <lineage>
        <taxon>Archaea</taxon>
        <taxon>Promethearchaeati</taxon>
        <taxon>Promethearchaeota</taxon>
        <taxon>Promethearchaeia</taxon>
        <taxon>Promethearchaeales</taxon>
        <taxon>Promethearchaeaceae</taxon>
        <taxon>Promethearchaeum</taxon>
    </lineage>
</organism>
<dbReference type="InterPro" id="IPR007742">
    <property type="entry name" value="NosD_dom"/>
</dbReference>
<dbReference type="AlphaFoldDB" id="A0A5B9DB07"/>
<dbReference type="Proteomes" id="UP000321408">
    <property type="component" value="Chromosome"/>
</dbReference>
<keyword evidence="1" id="KW-0812">Transmembrane</keyword>
<keyword evidence="4" id="KW-1185">Reference proteome</keyword>
<dbReference type="OrthoDB" id="71602at2157"/>
<keyword evidence="1" id="KW-0472">Membrane</keyword>
<dbReference type="Gene3D" id="2.160.20.10">
    <property type="entry name" value="Single-stranded right-handed beta-helix, Pectin lyase-like"/>
    <property type="match status" value="2"/>
</dbReference>
<proteinExistence type="predicted"/>
<dbReference type="InterPro" id="IPR011050">
    <property type="entry name" value="Pectin_lyase_fold/virulence"/>
</dbReference>
<reference evidence="3 4" key="1">
    <citation type="journal article" date="2020" name="Nature">
        <title>Isolation of an archaeon at the prokaryote-eukaryote interface.</title>
        <authorList>
            <person name="Imachi H."/>
            <person name="Nobu M.K."/>
            <person name="Nakahara N."/>
            <person name="Morono Y."/>
            <person name="Ogawara M."/>
            <person name="Takaki Y."/>
            <person name="Takano Y."/>
            <person name="Uematsu K."/>
            <person name="Ikuta T."/>
            <person name="Ito M."/>
            <person name="Matsui Y."/>
            <person name="Miyazaki M."/>
            <person name="Murata K."/>
            <person name="Saito Y."/>
            <person name="Sakai S."/>
            <person name="Song C."/>
            <person name="Tasumi E."/>
            <person name="Yamanaka Y."/>
            <person name="Yamaguchi T."/>
            <person name="Kamagata Y."/>
            <person name="Tamaki H."/>
            <person name="Takai K."/>
        </authorList>
    </citation>
    <scope>NUCLEOTIDE SEQUENCE [LARGE SCALE GENOMIC DNA]</scope>
    <source>
        <strain evidence="3 4">MK-D1</strain>
    </source>
</reference>
<feature type="transmembrane region" description="Helical" evidence="1">
    <location>
        <begin position="360"/>
        <end position="379"/>
    </location>
</feature>
<dbReference type="NCBIfam" id="TIGR03804">
    <property type="entry name" value="para_beta_helix"/>
    <property type="match status" value="2"/>
</dbReference>
<sequence length="390" mass="43831">MNDKNQNFIKTLGLIALISLIFAQSNFMRITPLNNLSPDKDSHSILKMPVVATYTYSAPIAIDGNSELTSFIADKEFSGEGTSTSPYFIENCSIFASSTNGIDIRNTDAHLIIRNCRISGGSSGEHDGIYFQRSSNITITNNTMINNYWGIFLRYSPNNIISHNFVNNSYSFGITCYSGSDNCLILENNVSHCDWGITITDSDNSVISENNLTFNGDAVYLNNHCENCTISENSITNNTVGVNLYADCCSNTIFGNNLRYNYRLGIEIDNDCNNNLVYFNDVCGNVKGQAEELHESLNNQWDNGSVGNYWGDYQEKYPKARNNSVFWRTPYEIDGSDLGVDHYPLVRSILEYDSIKGIKIPGFPLVNMIFFISIGAILLRKRIRNQLFRK</sequence>
<gene>
    <name evidence="3" type="ORF">DSAG12_02132</name>
</gene>
<protein>
    <submittedName>
        <fullName evidence="3">Loki-CTERM sorting domain-containing protein</fullName>
    </submittedName>
</protein>
<evidence type="ECO:0000313" key="4">
    <source>
        <dbReference type="Proteomes" id="UP000321408"/>
    </source>
</evidence>
<dbReference type="SMART" id="SM00710">
    <property type="entry name" value="PbH1"/>
    <property type="match status" value="8"/>
</dbReference>
<dbReference type="SUPFAM" id="SSF51126">
    <property type="entry name" value="Pectin lyase-like"/>
    <property type="match status" value="1"/>
</dbReference>
<name>A0A5B9DB07_9ARCH</name>
<dbReference type="Pfam" id="PF05048">
    <property type="entry name" value="NosD"/>
    <property type="match status" value="1"/>
</dbReference>
<reference evidence="3 4" key="2">
    <citation type="journal article" date="2024" name="Int. J. Syst. Evol. Microbiol.">
        <title>Promethearchaeum syntrophicum gen. nov., sp. nov., an anaerobic, obligately syntrophic archaeon, the first isolate of the lineage 'Asgard' archaea, and proposal of the new archaeal phylum Promethearchaeota phyl. nov. and kingdom Promethearchaeati regn. nov.</title>
        <authorList>
            <person name="Imachi H."/>
            <person name="Nobu M.K."/>
            <person name="Kato S."/>
            <person name="Takaki Y."/>
            <person name="Miyazaki M."/>
            <person name="Miyata M."/>
            <person name="Ogawara M."/>
            <person name="Saito Y."/>
            <person name="Sakai S."/>
            <person name="Tahara Y.O."/>
            <person name="Takano Y."/>
            <person name="Tasumi E."/>
            <person name="Uematsu K."/>
            <person name="Yoshimura T."/>
            <person name="Itoh T."/>
            <person name="Ohkuma M."/>
            <person name="Takai K."/>
        </authorList>
    </citation>
    <scope>NUCLEOTIDE SEQUENCE [LARGE SCALE GENOMIC DNA]</scope>
    <source>
        <strain evidence="3 4">MK-D1</strain>
    </source>
</reference>
<dbReference type="NCBIfam" id="NF033507">
    <property type="entry name" value="Loki-CTERM"/>
    <property type="match status" value="1"/>
</dbReference>